<evidence type="ECO:0000313" key="11">
    <source>
        <dbReference type="Proteomes" id="UP001497444"/>
    </source>
</evidence>
<evidence type="ECO:0000256" key="8">
    <source>
        <dbReference type="SAM" id="Phobius"/>
    </source>
</evidence>
<dbReference type="InterPro" id="IPR002328">
    <property type="entry name" value="ADH_Zn_CS"/>
</dbReference>
<evidence type="ECO:0000259" key="9">
    <source>
        <dbReference type="Pfam" id="PF08240"/>
    </source>
</evidence>
<dbReference type="Gene3D" id="3.90.180.10">
    <property type="entry name" value="Medium-chain alcohol dehydrogenases, catalytic domain"/>
    <property type="match status" value="1"/>
</dbReference>
<dbReference type="Gene3D" id="1.20.1560.10">
    <property type="entry name" value="ABC transporter type 1, transmembrane domain"/>
    <property type="match status" value="1"/>
</dbReference>
<dbReference type="InterPro" id="IPR011032">
    <property type="entry name" value="GroES-like_sf"/>
</dbReference>
<organism evidence="10 11">
    <name type="scientific">Sphagnum jensenii</name>
    <dbReference type="NCBI Taxonomy" id="128206"/>
    <lineage>
        <taxon>Eukaryota</taxon>
        <taxon>Viridiplantae</taxon>
        <taxon>Streptophyta</taxon>
        <taxon>Embryophyta</taxon>
        <taxon>Bryophyta</taxon>
        <taxon>Sphagnophytina</taxon>
        <taxon>Sphagnopsida</taxon>
        <taxon>Sphagnales</taxon>
        <taxon>Sphagnaceae</taxon>
        <taxon>Sphagnum</taxon>
    </lineage>
</organism>
<evidence type="ECO:0000256" key="4">
    <source>
        <dbReference type="ARBA" id="ARBA00022833"/>
    </source>
</evidence>
<keyword evidence="11" id="KW-1185">Reference proteome</keyword>
<evidence type="ECO:0000313" key="10">
    <source>
        <dbReference type="EMBL" id="CAK9259257.1"/>
    </source>
</evidence>
<comment type="cofactor">
    <cofactor evidence="1">
        <name>Zn(2+)</name>
        <dbReference type="ChEBI" id="CHEBI:29105"/>
    </cofactor>
</comment>
<dbReference type="InterPro" id="IPR013154">
    <property type="entry name" value="ADH-like_N"/>
</dbReference>
<keyword evidence="6" id="KW-0560">Oxidoreductase</keyword>
<keyword evidence="2 8" id="KW-0812">Transmembrane</keyword>
<evidence type="ECO:0000256" key="7">
    <source>
        <dbReference type="ARBA" id="ARBA00023136"/>
    </source>
</evidence>
<accession>A0ABP0W102</accession>
<dbReference type="Proteomes" id="UP001497444">
    <property type="component" value="Chromosome 12"/>
</dbReference>
<keyword evidence="3" id="KW-0479">Metal-binding</keyword>
<protein>
    <recommendedName>
        <fullName evidence="9">Alcohol dehydrogenase-like N-terminal domain-containing protein</fullName>
    </recommendedName>
</protein>
<keyword evidence="4" id="KW-0862">Zinc</keyword>
<name>A0ABP0W102_9BRYO</name>
<reference evidence="10" key="1">
    <citation type="submission" date="2024-02" db="EMBL/GenBank/DDBJ databases">
        <authorList>
            <consortium name="ELIXIR-Norway"/>
            <consortium name="Elixir Norway"/>
        </authorList>
    </citation>
    <scope>NUCLEOTIDE SEQUENCE</scope>
</reference>
<sequence length="177" mass="19387">MKKLHKKENRKTVPYYTLYKYADWIDAVLMLVGSLAAVVNGLILPAMFLIQTKVINAFGTLQSQPNQLYSRISKESLVAVGVVEGSDDDVLLASGPGDVKFKVLFCGICHTCLHQIHNDWGQSIYPMVPGHESVGEATEVGSEVKAFKVGEIVGVGCIHAKLVTHAHDISNNIARRR</sequence>
<feature type="transmembrane region" description="Helical" evidence="8">
    <location>
        <begin position="21"/>
        <end position="50"/>
    </location>
</feature>
<dbReference type="Pfam" id="PF08240">
    <property type="entry name" value="ADH_N"/>
    <property type="match status" value="1"/>
</dbReference>
<evidence type="ECO:0000256" key="6">
    <source>
        <dbReference type="ARBA" id="ARBA00023002"/>
    </source>
</evidence>
<dbReference type="PROSITE" id="PS00059">
    <property type="entry name" value="ADH_ZINC"/>
    <property type="match status" value="1"/>
</dbReference>
<dbReference type="SUPFAM" id="SSF50129">
    <property type="entry name" value="GroES-like"/>
    <property type="match status" value="1"/>
</dbReference>
<keyword evidence="5 8" id="KW-1133">Transmembrane helix</keyword>
<feature type="domain" description="Alcohol dehydrogenase-like N-terminal" evidence="9">
    <location>
        <begin position="95"/>
        <end position="158"/>
    </location>
</feature>
<gene>
    <name evidence="10" type="ORF">CSSPJE1EN1_LOCUS4735</name>
</gene>
<evidence type="ECO:0000256" key="2">
    <source>
        <dbReference type="ARBA" id="ARBA00022692"/>
    </source>
</evidence>
<dbReference type="PANTHER" id="PTHR42683">
    <property type="entry name" value="ALDEHYDE REDUCTASE"/>
    <property type="match status" value="1"/>
</dbReference>
<keyword evidence="7 8" id="KW-0472">Membrane</keyword>
<proteinExistence type="predicted"/>
<dbReference type="EMBL" id="OZ020107">
    <property type="protein sequence ID" value="CAK9259257.1"/>
    <property type="molecule type" value="Genomic_DNA"/>
</dbReference>
<evidence type="ECO:0000256" key="5">
    <source>
        <dbReference type="ARBA" id="ARBA00022989"/>
    </source>
</evidence>
<dbReference type="InterPro" id="IPR036640">
    <property type="entry name" value="ABC1_TM_sf"/>
</dbReference>
<evidence type="ECO:0000256" key="3">
    <source>
        <dbReference type="ARBA" id="ARBA00022723"/>
    </source>
</evidence>
<evidence type="ECO:0000256" key="1">
    <source>
        <dbReference type="ARBA" id="ARBA00001947"/>
    </source>
</evidence>
<dbReference type="InterPro" id="IPR047109">
    <property type="entry name" value="CAD-like"/>
</dbReference>